<dbReference type="RefSeq" id="WP_129349803.1">
    <property type="nucleotide sequence ID" value="NZ_CP026538.1"/>
</dbReference>
<dbReference type="AlphaFoldDB" id="A0A4P6HQ48"/>
<evidence type="ECO:0000313" key="2">
    <source>
        <dbReference type="EMBL" id="QAZ69433.1"/>
    </source>
</evidence>
<dbReference type="OrthoDB" id="9813321at2"/>
<dbReference type="SMART" id="SM00834">
    <property type="entry name" value="CxxC_CXXC_SSSS"/>
    <property type="match status" value="1"/>
</dbReference>
<keyword evidence="3" id="KW-1185">Reference proteome</keyword>
<sequence>MPIYEIVCDACSYAGETIAPGATDTPTCPVCGAPARKLMAATSSLTGKAGPSLPGPSDHGCCGSRPGQASGCAGPGSCCGKAGA</sequence>
<evidence type="ECO:0000313" key="3">
    <source>
        <dbReference type="Proteomes" id="UP000293296"/>
    </source>
</evidence>
<dbReference type="Proteomes" id="UP000293296">
    <property type="component" value="Chromosome"/>
</dbReference>
<proteinExistence type="predicted"/>
<dbReference type="NCBIfam" id="TIGR02605">
    <property type="entry name" value="CxxC_CxxC_SSSS"/>
    <property type="match status" value="1"/>
</dbReference>
<evidence type="ECO:0000259" key="1">
    <source>
        <dbReference type="SMART" id="SM00834"/>
    </source>
</evidence>
<feature type="domain" description="Putative regulatory protein FmdB zinc ribbon" evidence="1">
    <location>
        <begin position="1"/>
        <end position="40"/>
    </location>
</feature>
<organism evidence="2 3">
    <name type="scientific">Solidesulfovibrio carbinolicus</name>
    <dbReference type="NCBI Taxonomy" id="296842"/>
    <lineage>
        <taxon>Bacteria</taxon>
        <taxon>Pseudomonadati</taxon>
        <taxon>Thermodesulfobacteriota</taxon>
        <taxon>Desulfovibrionia</taxon>
        <taxon>Desulfovibrionales</taxon>
        <taxon>Desulfovibrionaceae</taxon>
        <taxon>Solidesulfovibrio</taxon>
    </lineage>
</organism>
<gene>
    <name evidence="2" type="ORF">C3Y92_04235</name>
</gene>
<reference evidence="2 3" key="1">
    <citation type="submission" date="2018-02" db="EMBL/GenBank/DDBJ databases">
        <title>Genome sequence of Desulfovibrio carbinolicus DSM 3852.</title>
        <authorList>
            <person name="Wilbanks E."/>
            <person name="Skennerton C.T."/>
            <person name="Orphan V.J."/>
        </authorList>
    </citation>
    <scope>NUCLEOTIDE SEQUENCE [LARGE SCALE GENOMIC DNA]</scope>
    <source>
        <strain evidence="2 3">DSM 3852</strain>
    </source>
</reference>
<dbReference type="InterPro" id="IPR013429">
    <property type="entry name" value="Regulatory_FmdB_Zinc_ribbon"/>
</dbReference>
<name>A0A4P6HQ48_9BACT</name>
<protein>
    <submittedName>
        <fullName evidence="2">FmdB family transcriptional regulator</fullName>
    </submittedName>
</protein>
<dbReference type="EMBL" id="CP026538">
    <property type="protein sequence ID" value="QAZ69433.1"/>
    <property type="molecule type" value="Genomic_DNA"/>
</dbReference>
<dbReference type="KEGG" id="dcb:C3Y92_04235"/>
<accession>A0A4P6HQ48</accession>